<evidence type="ECO:0000256" key="1">
    <source>
        <dbReference type="SAM" id="Phobius"/>
    </source>
</evidence>
<proteinExistence type="predicted"/>
<comment type="caution">
    <text evidence="2">The sequence shown here is derived from an EMBL/GenBank/DDBJ whole genome shotgun (WGS) entry which is preliminary data.</text>
</comment>
<dbReference type="Proteomes" id="UP000278962">
    <property type="component" value="Unassembled WGS sequence"/>
</dbReference>
<dbReference type="OrthoDB" id="572373at2"/>
<dbReference type="EMBL" id="RBIL01000001">
    <property type="protein sequence ID" value="RKQ93663.1"/>
    <property type="molecule type" value="Genomic_DNA"/>
</dbReference>
<feature type="transmembrane region" description="Helical" evidence="1">
    <location>
        <begin position="72"/>
        <end position="95"/>
    </location>
</feature>
<feature type="transmembrane region" description="Helical" evidence="1">
    <location>
        <begin position="38"/>
        <end position="57"/>
    </location>
</feature>
<keyword evidence="3" id="KW-1185">Reference proteome</keyword>
<keyword evidence="1" id="KW-0472">Membrane</keyword>
<name>A0A660LI77_9ACTN</name>
<accession>A0A660LI77</accession>
<keyword evidence="1" id="KW-0812">Transmembrane</keyword>
<sequence length="174" mass="17928">MHDDVFRYGAAPPGERGAMSHLSGPATDFDRARTPAQWCCLLAGLALLLAGLFGFIADASFSVGNELESGSLLGFAVNGLHNLVHLASGLLLLVASRERTTAKAVAIAFGATYGVVALIGLIDGNDVLGLIPINSADNVLHVGLALIGLVAGLVSRTADRRHSDTVVDRTSPTA</sequence>
<evidence type="ECO:0000313" key="3">
    <source>
        <dbReference type="Proteomes" id="UP000278962"/>
    </source>
</evidence>
<dbReference type="Pfam" id="PF14325">
    <property type="entry name" value="DUF4383"/>
    <property type="match status" value="1"/>
</dbReference>
<keyword evidence="1" id="KW-1133">Transmembrane helix</keyword>
<feature type="transmembrane region" description="Helical" evidence="1">
    <location>
        <begin position="102"/>
        <end position="122"/>
    </location>
</feature>
<dbReference type="AlphaFoldDB" id="A0A660LI77"/>
<evidence type="ECO:0000313" key="2">
    <source>
        <dbReference type="EMBL" id="RKQ93663.1"/>
    </source>
</evidence>
<gene>
    <name evidence="2" type="ORF">C8N24_3534</name>
</gene>
<organism evidence="2 3">
    <name type="scientific">Solirubrobacter pauli</name>
    <dbReference type="NCBI Taxonomy" id="166793"/>
    <lineage>
        <taxon>Bacteria</taxon>
        <taxon>Bacillati</taxon>
        <taxon>Actinomycetota</taxon>
        <taxon>Thermoleophilia</taxon>
        <taxon>Solirubrobacterales</taxon>
        <taxon>Solirubrobacteraceae</taxon>
        <taxon>Solirubrobacter</taxon>
    </lineage>
</organism>
<protein>
    <submittedName>
        <fullName evidence="2">Uncharacterized protein DUF4383</fullName>
    </submittedName>
</protein>
<feature type="transmembrane region" description="Helical" evidence="1">
    <location>
        <begin position="138"/>
        <end position="155"/>
    </location>
</feature>
<reference evidence="2 3" key="1">
    <citation type="submission" date="2018-10" db="EMBL/GenBank/DDBJ databases">
        <title>Genomic Encyclopedia of Archaeal and Bacterial Type Strains, Phase II (KMG-II): from individual species to whole genera.</title>
        <authorList>
            <person name="Goeker M."/>
        </authorList>
    </citation>
    <scope>NUCLEOTIDE SEQUENCE [LARGE SCALE GENOMIC DNA]</scope>
    <source>
        <strain evidence="2 3">DSM 14954</strain>
    </source>
</reference>